<dbReference type="GO" id="GO:0016787">
    <property type="term" value="F:hydrolase activity"/>
    <property type="evidence" value="ECO:0007669"/>
    <property type="project" value="UniProtKB-KW"/>
</dbReference>
<evidence type="ECO:0000256" key="1">
    <source>
        <dbReference type="ARBA" id="ARBA00022722"/>
    </source>
</evidence>
<dbReference type="EMBL" id="SOEY01000018">
    <property type="protein sequence ID" value="TFB73197.1"/>
    <property type="molecule type" value="Genomic_DNA"/>
</dbReference>
<dbReference type="InterPro" id="IPR052919">
    <property type="entry name" value="TA_system_RNase"/>
</dbReference>
<dbReference type="PANTHER" id="PTHR36173:SF2">
    <property type="entry name" value="RIBONUCLEASE VAPC16"/>
    <property type="match status" value="1"/>
</dbReference>
<dbReference type="InterPro" id="IPR029060">
    <property type="entry name" value="PIN-like_dom_sf"/>
</dbReference>
<evidence type="ECO:0000256" key="4">
    <source>
        <dbReference type="ARBA" id="ARBA00022842"/>
    </source>
</evidence>
<evidence type="ECO:0000256" key="2">
    <source>
        <dbReference type="ARBA" id="ARBA00022723"/>
    </source>
</evidence>
<dbReference type="InterPro" id="IPR002716">
    <property type="entry name" value="PIN_dom"/>
</dbReference>
<evidence type="ECO:0000256" key="3">
    <source>
        <dbReference type="ARBA" id="ARBA00022801"/>
    </source>
</evidence>
<dbReference type="GO" id="GO:0004518">
    <property type="term" value="F:nuclease activity"/>
    <property type="evidence" value="ECO:0007669"/>
    <property type="project" value="UniProtKB-KW"/>
</dbReference>
<comment type="caution">
    <text evidence="6">The sequence shown here is derived from an EMBL/GenBank/DDBJ whole genome shotgun (WGS) entry which is preliminary data.</text>
</comment>
<dbReference type="Gene3D" id="3.40.50.1010">
    <property type="entry name" value="5'-nuclease"/>
    <property type="match status" value="1"/>
</dbReference>
<keyword evidence="7" id="KW-1185">Reference proteome</keyword>
<dbReference type="CDD" id="cd09872">
    <property type="entry name" value="PIN_Sll0205-like"/>
    <property type="match status" value="1"/>
</dbReference>
<keyword evidence="3" id="KW-0378">Hydrolase</keyword>
<dbReference type="Pfam" id="PF01850">
    <property type="entry name" value="PIN"/>
    <property type="match status" value="1"/>
</dbReference>
<organism evidence="6 7">
    <name type="scientific">Cryobacterium glaciale</name>
    <dbReference type="NCBI Taxonomy" id="1259145"/>
    <lineage>
        <taxon>Bacteria</taxon>
        <taxon>Bacillati</taxon>
        <taxon>Actinomycetota</taxon>
        <taxon>Actinomycetes</taxon>
        <taxon>Micrococcales</taxon>
        <taxon>Microbacteriaceae</taxon>
        <taxon>Cryobacterium</taxon>
    </lineage>
</organism>
<dbReference type="SUPFAM" id="SSF88723">
    <property type="entry name" value="PIN domain-like"/>
    <property type="match status" value="1"/>
</dbReference>
<proteinExistence type="predicted"/>
<dbReference type="OrthoDB" id="9798990at2"/>
<accession>A0A4V3I884</accession>
<dbReference type="AlphaFoldDB" id="A0A4V3I884"/>
<keyword evidence="4" id="KW-0460">Magnesium</keyword>
<protein>
    <submittedName>
        <fullName evidence="6">Type II toxin-antitoxin system VapC family toxin</fullName>
    </submittedName>
</protein>
<evidence type="ECO:0000259" key="5">
    <source>
        <dbReference type="Pfam" id="PF01850"/>
    </source>
</evidence>
<feature type="domain" description="PIN" evidence="5">
    <location>
        <begin position="15"/>
        <end position="128"/>
    </location>
</feature>
<dbReference type="Proteomes" id="UP000298173">
    <property type="component" value="Unassembled WGS sequence"/>
</dbReference>
<evidence type="ECO:0000313" key="6">
    <source>
        <dbReference type="EMBL" id="TFB73197.1"/>
    </source>
</evidence>
<gene>
    <name evidence="6" type="ORF">E3O06_08165</name>
</gene>
<dbReference type="GO" id="GO:0046872">
    <property type="term" value="F:metal ion binding"/>
    <property type="evidence" value="ECO:0007669"/>
    <property type="project" value="UniProtKB-KW"/>
</dbReference>
<keyword evidence="1" id="KW-0540">Nuclease</keyword>
<dbReference type="InterPro" id="IPR041705">
    <property type="entry name" value="PIN_Sll0205"/>
</dbReference>
<dbReference type="PANTHER" id="PTHR36173">
    <property type="entry name" value="RIBONUCLEASE VAPC16-RELATED"/>
    <property type="match status" value="1"/>
</dbReference>
<keyword evidence="2" id="KW-0479">Metal-binding</keyword>
<name>A0A4V3I884_9MICO</name>
<reference evidence="6 7" key="1">
    <citation type="submission" date="2019-03" db="EMBL/GenBank/DDBJ databases">
        <title>Genomics of glacier-inhabiting Cryobacterium strains.</title>
        <authorList>
            <person name="Liu Q."/>
            <person name="Xin Y.-H."/>
        </authorList>
    </citation>
    <scope>NUCLEOTIDE SEQUENCE [LARGE SCALE GENOMIC DNA]</scope>
    <source>
        <strain evidence="6 7">HLT2-23</strain>
    </source>
</reference>
<evidence type="ECO:0000313" key="7">
    <source>
        <dbReference type="Proteomes" id="UP000298173"/>
    </source>
</evidence>
<sequence length="140" mass="15411">MPCFTVITHPCTLMILLDTNALLWVLGDPKQFGANSLRLLAESDEVYSSPVSLFEISIKTMLGKLSVPPDFAAVARANGIQQLPLNHRHAEAVGVFPELARHDPFDRLILAQAYVEGMTLLTADRVLISLGRPFVRDARS</sequence>